<name>A0ABP9C599_9ACTN</name>
<dbReference type="RefSeq" id="WP_345620980.1">
    <property type="nucleotide sequence ID" value="NZ_BAABIG010000034.1"/>
</dbReference>
<feature type="domain" description="DUF397" evidence="1">
    <location>
        <begin position="13"/>
        <end position="65"/>
    </location>
</feature>
<evidence type="ECO:0000259" key="1">
    <source>
        <dbReference type="Pfam" id="PF04149"/>
    </source>
</evidence>
<comment type="caution">
    <text evidence="2">The sequence shown here is derived from an EMBL/GenBank/DDBJ whole genome shotgun (WGS) entry which is preliminary data.</text>
</comment>
<proteinExistence type="predicted"/>
<protein>
    <recommendedName>
        <fullName evidence="1">DUF397 domain-containing protein</fullName>
    </recommendedName>
</protein>
<keyword evidence="3" id="KW-1185">Reference proteome</keyword>
<evidence type="ECO:0000313" key="2">
    <source>
        <dbReference type="EMBL" id="GAA4804774.1"/>
    </source>
</evidence>
<gene>
    <name evidence="2" type="ORF">GCM10023220_38020</name>
</gene>
<sequence length="71" mass="7415">MAHVEDSSTLPVTWWKSSASGTQSDCVECGIVDGETVAVRDSKSMSGPALLLSRASLVSLVTGIRTGEFEA</sequence>
<dbReference type="InterPro" id="IPR007278">
    <property type="entry name" value="DUF397"/>
</dbReference>
<dbReference type="Pfam" id="PF04149">
    <property type="entry name" value="DUF397"/>
    <property type="match status" value="1"/>
</dbReference>
<evidence type="ECO:0000313" key="3">
    <source>
        <dbReference type="Proteomes" id="UP001501265"/>
    </source>
</evidence>
<organism evidence="2 3">
    <name type="scientific">Streptomyces ziwulingensis</name>
    <dbReference type="NCBI Taxonomy" id="1045501"/>
    <lineage>
        <taxon>Bacteria</taxon>
        <taxon>Bacillati</taxon>
        <taxon>Actinomycetota</taxon>
        <taxon>Actinomycetes</taxon>
        <taxon>Kitasatosporales</taxon>
        <taxon>Streptomycetaceae</taxon>
        <taxon>Streptomyces</taxon>
    </lineage>
</organism>
<reference evidence="3" key="1">
    <citation type="journal article" date="2019" name="Int. J. Syst. Evol. Microbiol.">
        <title>The Global Catalogue of Microorganisms (GCM) 10K type strain sequencing project: providing services to taxonomists for standard genome sequencing and annotation.</title>
        <authorList>
            <consortium name="The Broad Institute Genomics Platform"/>
            <consortium name="The Broad Institute Genome Sequencing Center for Infectious Disease"/>
            <person name="Wu L."/>
            <person name="Ma J."/>
        </authorList>
    </citation>
    <scope>NUCLEOTIDE SEQUENCE [LARGE SCALE GENOMIC DNA]</scope>
    <source>
        <strain evidence="3">JCM 18081</strain>
    </source>
</reference>
<dbReference type="EMBL" id="BAABIG010000034">
    <property type="protein sequence ID" value="GAA4804774.1"/>
    <property type="molecule type" value="Genomic_DNA"/>
</dbReference>
<dbReference type="Proteomes" id="UP001501265">
    <property type="component" value="Unassembled WGS sequence"/>
</dbReference>
<accession>A0ABP9C599</accession>